<protein>
    <submittedName>
        <fullName evidence="3">Mannose receptor, C type 2 [Pongo abelii]</fullName>
    </submittedName>
</protein>
<proteinExistence type="predicted"/>
<dbReference type="PROSITE" id="PS50041">
    <property type="entry name" value="C_TYPE_LECTIN_2"/>
    <property type="match status" value="1"/>
</dbReference>
<feature type="transmembrane region" description="Helical" evidence="1">
    <location>
        <begin position="21"/>
        <end position="44"/>
    </location>
</feature>
<accession>A0A0K2T0T2</accession>
<dbReference type="SUPFAM" id="SSF56436">
    <property type="entry name" value="C-type lectin-like"/>
    <property type="match status" value="1"/>
</dbReference>
<reference evidence="3" key="1">
    <citation type="submission" date="2014-05" db="EMBL/GenBank/DDBJ databases">
        <authorList>
            <person name="Chronopoulou M."/>
        </authorList>
    </citation>
    <scope>NUCLEOTIDE SEQUENCE</scope>
    <source>
        <tissue evidence="3">Whole organism</tissue>
    </source>
</reference>
<dbReference type="InterPro" id="IPR001304">
    <property type="entry name" value="C-type_lectin-like"/>
</dbReference>
<evidence type="ECO:0000259" key="2">
    <source>
        <dbReference type="PROSITE" id="PS50041"/>
    </source>
</evidence>
<keyword evidence="1" id="KW-0472">Membrane</keyword>
<evidence type="ECO:0000256" key="1">
    <source>
        <dbReference type="SAM" id="Phobius"/>
    </source>
</evidence>
<dbReference type="Gene3D" id="3.10.100.10">
    <property type="entry name" value="Mannose-Binding Protein A, subunit A"/>
    <property type="match status" value="1"/>
</dbReference>
<keyword evidence="3" id="KW-0675">Receptor</keyword>
<dbReference type="EMBL" id="HACA01002283">
    <property type="protein sequence ID" value="CDW19644.1"/>
    <property type="molecule type" value="Transcribed_RNA"/>
</dbReference>
<dbReference type="InterPro" id="IPR016187">
    <property type="entry name" value="CTDL_fold"/>
</dbReference>
<organism evidence="3">
    <name type="scientific">Lepeophtheirus salmonis</name>
    <name type="common">Salmon louse</name>
    <name type="synonym">Caligus salmonis</name>
    <dbReference type="NCBI Taxonomy" id="72036"/>
    <lineage>
        <taxon>Eukaryota</taxon>
        <taxon>Metazoa</taxon>
        <taxon>Ecdysozoa</taxon>
        <taxon>Arthropoda</taxon>
        <taxon>Crustacea</taxon>
        <taxon>Multicrustacea</taxon>
        <taxon>Hexanauplia</taxon>
        <taxon>Copepoda</taxon>
        <taxon>Siphonostomatoida</taxon>
        <taxon>Caligidae</taxon>
        <taxon>Lepeophtheirus</taxon>
    </lineage>
</organism>
<dbReference type="Pfam" id="PF00059">
    <property type="entry name" value="Lectin_C"/>
    <property type="match status" value="1"/>
</dbReference>
<dbReference type="SMART" id="SM00034">
    <property type="entry name" value="CLECT"/>
    <property type="match status" value="1"/>
</dbReference>
<gene>
    <name evidence="3" type="primary">MRC2</name>
</gene>
<keyword evidence="1" id="KW-1133">Transmembrane helix</keyword>
<feature type="non-terminal residue" evidence="3">
    <location>
        <position position="1"/>
    </location>
</feature>
<evidence type="ECO:0000313" key="3">
    <source>
        <dbReference type="EMBL" id="CDW19644.1"/>
    </source>
</evidence>
<dbReference type="AlphaFoldDB" id="A0A0K2T0T2"/>
<name>A0A0K2T0T2_LEPSM</name>
<keyword evidence="1" id="KW-0812">Transmembrane</keyword>
<dbReference type="CDD" id="cd00037">
    <property type="entry name" value="CLECT"/>
    <property type="match status" value="1"/>
</dbReference>
<sequence>GTPKRHVIYISLSLKMSKKSGVIFISFFVILAFIAGIVGVVLLVKSRHGNTEPHPDNLKCEEPYTFDPSSNKCFKLMSAVITRSKEFGLELCHQINGNIIEILDEKTQEGVINFMKHEEVDIWLGVTFNPRSGQWYWPIANQIAKYKNWDSQQKDEGIPMSCAIAKHENNYAWTDSDCVIKDEIYVLCEDEAIII</sequence>
<feature type="domain" description="C-type lectin" evidence="2">
    <location>
        <begin position="69"/>
        <end position="178"/>
    </location>
</feature>
<dbReference type="InterPro" id="IPR016186">
    <property type="entry name" value="C-type_lectin-like/link_sf"/>
</dbReference>